<dbReference type="InterPro" id="IPR033764">
    <property type="entry name" value="Sdr_B"/>
</dbReference>
<keyword evidence="4" id="KW-0812">Transmembrane</keyword>
<name>A0A1S2VJ77_9BACT</name>
<evidence type="ECO:0000313" key="8">
    <source>
        <dbReference type="Proteomes" id="UP000181790"/>
    </source>
</evidence>
<keyword evidence="4" id="KW-1133">Transmembrane helix</keyword>
<feature type="domain" description="DUF11" evidence="5">
    <location>
        <begin position="1703"/>
        <end position="1803"/>
    </location>
</feature>
<dbReference type="OrthoDB" id="898149at2"/>
<dbReference type="InterPro" id="IPR013783">
    <property type="entry name" value="Ig-like_fold"/>
</dbReference>
<keyword evidence="3" id="KW-0732">Signal</keyword>
<dbReference type="Gene3D" id="2.60.40.10">
    <property type="entry name" value="Immunoglobulins"/>
    <property type="match status" value="2"/>
</dbReference>
<keyword evidence="4" id="KW-0472">Membrane</keyword>
<dbReference type="Pfam" id="PF01345">
    <property type="entry name" value="DUF11"/>
    <property type="match status" value="1"/>
</dbReference>
<dbReference type="SUPFAM" id="SSF117074">
    <property type="entry name" value="Hypothetical protein PA1324"/>
    <property type="match status" value="2"/>
</dbReference>
<evidence type="ECO:0000256" key="4">
    <source>
        <dbReference type="SAM" id="Phobius"/>
    </source>
</evidence>
<dbReference type="EMBL" id="MORL01000005">
    <property type="protein sequence ID" value="OIN58827.1"/>
    <property type="molecule type" value="Genomic_DNA"/>
</dbReference>
<evidence type="ECO:0008006" key="9">
    <source>
        <dbReference type="Google" id="ProtNLM"/>
    </source>
</evidence>
<proteinExistence type="predicted"/>
<organism evidence="7 8">
    <name type="scientific">Arsenicibacter rosenii</name>
    <dbReference type="NCBI Taxonomy" id="1750698"/>
    <lineage>
        <taxon>Bacteria</taxon>
        <taxon>Pseudomonadati</taxon>
        <taxon>Bacteroidota</taxon>
        <taxon>Cytophagia</taxon>
        <taxon>Cytophagales</taxon>
        <taxon>Spirosomataceae</taxon>
        <taxon>Arsenicibacter</taxon>
    </lineage>
</organism>
<comment type="subcellular location">
    <subcellularLocation>
        <location evidence="1">Secreted</location>
    </subcellularLocation>
</comment>
<dbReference type="InterPro" id="IPR001434">
    <property type="entry name" value="OmcB-like_DUF11"/>
</dbReference>
<evidence type="ECO:0000259" key="5">
    <source>
        <dbReference type="Pfam" id="PF01345"/>
    </source>
</evidence>
<dbReference type="GO" id="GO:0005576">
    <property type="term" value="C:extracellular region"/>
    <property type="evidence" value="ECO:0007669"/>
    <property type="project" value="UniProtKB-SubCell"/>
</dbReference>
<evidence type="ECO:0000256" key="3">
    <source>
        <dbReference type="ARBA" id="ARBA00022729"/>
    </source>
</evidence>
<evidence type="ECO:0000313" key="7">
    <source>
        <dbReference type="EMBL" id="OIN58827.1"/>
    </source>
</evidence>
<gene>
    <name evidence="7" type="ORF">BLX24_11380</name>
</gene>
<accession>A0A1S2VJ77</accession>
<feature type="domain" description="SD-repeat containing protein B" evidence="6">
    <location>
        <begin position="764"/>
        <end position="815"/>
    </location>
</feature>
<keyword evidence="2" id="KW-0964">Secreted</keyword>
<dbReference type="Proteomes" id="UP000181790">
    <property type="component" value="Unassembled WGS sequence"/>
</dbReference>
<dbReference type="Gene3D" id="2.60.40.740">
    <property type="match status" value="1"/>
</dbReference>
<feature type="transmembrane region" description="Helical" evidence="4">
    <location>
        <begin position="12"/>
        <end position="31"/>
    </location>
</feature>
<evidence type="ECO:0000256" key="1">
    <source>
        <dbReference type="ARBA" id="ARBA00004613"/>
    </source>
</evidence>
<feature type="domain" description="SD-repeat containing protein B" evidence="6">
    <location>
        <begin position="156"/>
        <end position="236"/>
    </location>
</feature>
<evidence type="ECO:0000259" key="6">
    <source>
        <dbReference type="Pfam" id="PF17210"/>
    </source>
</evidence>
<dbReference type="NCBIfam" id="TIGR01451">
    <property type="entry name" value="B_ant_repeat"/>
    <property type="match status" value="1"/>
</dbReference>
<keyword evidence="8" id="KW-1185">Reference proteome</keyword>
<comment type="caution">
    <text evidence="7">The sequence shown here is derived from an EMBL/GenBank/DDBJ whole genome shotgun (WGS) entry which is preliminary data.</text>
</comment>
<evidence type="ECO:0000256" key="2">
    <source>
        <dbReference type="ARBA" id="ARBA00022525"/>
    </source>
</evidence>
<sequence>MTACERLRYQAPGIIIFVCLLYVFTGIRVYAQSCTIAVKPTVSGCYPVNGASKATISVEVAWQNPPSGNIVVQYAGQSRIITPGVIQVDYGFQVGVQSQTIVSPQVVAFDVDLASTASGQTVAASFTSVSGCSAVSGGITLPAACQPTVCVAGQPGGTVWNDFNADGRKDIGESTGVPDVTVKAYDCSGALVGTTTTDAFGKYVFSSIAPSAYPLRIEFTDLPSYVGQGTLAGSDGRTTVQFVDAADCTIDLGVLNPANYCQSSPMVYVSCFVNGDPLLAGTAAGSDAVVSFPYSASGVPGLPSGYTPPNHLANASEVGSIWGNAYNKFTKKIFMSATLRRHAGLGPMGLGGIYILDVTNPAAPTVSQFVNVTALGAVIDNPSDPVLSNVARGLDAGKTTPTHDPGTLSQIGRAGIGDLDISADGNTLWFVSLHDKKLYSVDITAYNADGVTKPTAANTRSFAIPDPGCTGGTYRPYGLAVKDGDVFVGAVCDAGVSQNKSDMRAYVYKWDGTAWTTVFDFPLTYPKGFPDANGSIINRTGWYPWTDDWATYTAALRTMGTDHYSFVYPMPILSDIEFDIDGAMILAFADRAGFIGGNRNYSPDINNTTQFYNNTAGGDILRAFYANGTYILENAAKAGPAVGYGPANNQGPGFGEFYNENLVYQYNGSSPLIDHAETVLGALAIRPGSGEVLVTAMDPLGFDTPANYSYNPFDIGGVIHANNTTGQKNSGYAVYQGRIDSGLFGKAAGLGDIELGCDVPEYIEIGNRVWVDSNKDGVQDPCEKALAGINVALYQGSTLIASTTTNAAGEYYFNNNPVSSTVAGTTSTTLIQPNTAYTLVFGVNGQFAGGILTKDNGKYQLTTANSSVTSASDLNDSDAVIATVAGITAPAVSLTTGTDGSVNHTIDAGFICLTTAVTSVSTVKATCSNITANSDAEILLTGIQNGDKVFLVAAGSSVPSYTATGSQPVSASAASFTGLANPASSTGQSYSVVVYNGPCCYTVLTTVLPQQVCVCSLSATVTPMVCNSLNNQYSISGTISLTNTPGGTAVITDGTYSETLAIGASATSVAYSLTGLESGTGSHTVVITLAGCSSALATYSAPASCTIAPSLVLTSATICYGSSATLTASSCIGTVTWSNGTTGNSLTTPVLTQTTNYTATCTTQTGSTTWAVGVATVMPQPVLSLAASSTNVTVGTPVSLSAIGCGGTVTWSTGENTATISVTPSQTTQTYSATCVTGPGCLTTATITVNTQPAASLVVVSATVCYSSAAVLTTTGCNNGTVTWSNGTTGNSLTTPVLTQTTNYTATCTTQTGSTTWAVGVATVMPQPVLSLAASATNVTVNTPVSLSAIGCGGTVTWSTGENTATISVTPSQTTQTYSATCLTGPGCLTTATITVNTQPAASLVVVSATVCSGSSATLTASGCANGTVTWSNSTTGNSLTTPVLTQTTAYTATCTPQTGPASSAVGVATVVLPASLTISRTSAASSTAITVSVRGCTNGSLTWSTGAADNGKTSIIVPAAVSSQYSVTCVTTLGCRSTAQVSVGSANTNDLIVADAMVCQGQSVTLTATGCTGSLSWLGNGINGQTTASVVVTPTQTQGYTAICTTGANSVEVAAQVTVVAVPGVTLTTGSLTVASGSVVSLTASGCTSGQLQWSIAGASGSVASATASQGTNVYSVSCVVTPTCSDVKSVTVTGISGAPILNLDKVVSASRAQVGDVISYTVMISNTGNAAGYSILVNDVLSSGLTILPASVSTNAGTYSVFSNQWSVGQLNGGTVATLTYSVSITADGVLYNTASMPGDTANVCTSVPIRVCKDSGYQIRLNAPAGYSLYQWYFKPVSGVETKVYEGALGSYTATQAGEYRLVVNAQAACPDQSCCPIIIEEQEVTSFTVVPTAPTCAASQANADGQLRVTGLGATPGMYQYAVSEGTSFTVATPTLTAVPPNGVVATGLSGNKSYTVRIYDALGCYRDQTVLLPDTCQCPPAVCIPISVKRIIR</sequence>
<protein>
    <recommendedName>
        <fullName evidence="9">DUF11 domain-containing protein</fullName>
    </recommendedName>
</protein>
<dbReference type="SUPFAM" id="SSF63829">
    <property type="entry name" value="Calcium-dependent phosphotriesterase"/>
    <property type="match status" value="1"/>
</dbReference>
<reference evidence="7 8" key="1">
    <citation type="submission" date="2016-10" db="EMBL/GenBank/DDBJ databases">
        <title>Arsenicibacter rosenii gen. nov., sp. nov., an efficient arsenic-methylating bacterium isolated from an arsenic-contaminated paddy soil.</title>
        <authorList>
            <person name="Huang K."/>
        </authorList>
    </citation>
    <scope>NUCLEOTIDE SEQUENCE [LARGE SCALE GENOMIC DNA]</scope>
    <source>
        <strain evidence="7 8">SM-1</strain>
    </source>
</reference>
<dbReference type="Pfam" id="PF17210">
    <property type="entry name" value="SdrD_B"/>
    <property type="match status" value="2"/>
</dbReference>
<dbReference type="InterPro" id="IPR047589">
    <property type="entry name" value="DUF11_rpt"/>
</dbReference>